<evidence type="ECO:0000256" key="1">
    <source>
        <dbReference type="SAM" id="MobiDB-lite"/>
    </source>
</evidence>
<accession>A0A0E0FMR3</accession>
<dbReference type="Gramene" id="ONIVA01G20970.1">
    <property type="protein sequence ID" value="ONIVA01G20970.1"/>
    <property type="gene ID" value="ONIVA01G20970"/>
</dbReference>
<dbReference type="Proteomes" id="UP000006591">
    <property type="component" value="Chromosome 1"/>
</dbReference>
<protein>
    <recommendedName>
        <fullName evidence="2">DUF3615 domain-containing protein</fullName>
    </recommendedName>
</protein>
<dbReference type="PANTHER" id="PTHR34710:SF20">
    <property type="entry name" value="OS10G0550200 PROTEIN"/>
    <property type="match status" value="1"/>
</dbReference>
<dbReference type="PANTHER" id="PTHR34710">
    <property type="entry name" value="OS03G0834100 PROTEIN"/>
    <property type="match status" value="1"/>
</dbReference>
<feature type="domain" description="DUF3615" evidence="2">
    <location>
        <begin position="120"/>
        <end position="227"/>
    </location>
</feature>
<dbReference type="OMA" id="DHTTNSC"/>
<keyword evidence="4" id="KW-1185">Reference proteome</keyword>
<evidence type="ECO:0000259" key="2">
    <source>
        <dbReference type="Pfam" id="PF12274"/>
    </source>
</evidence>
<evidence type="ECO:0000313" key="4">
    <source>
        <dbReference type="Proteomes" id="UP000006591"/>
    </source>
</evidence>
<evidence type="ECO:0000313" key="3">
    <source>
        <dbReference type="EnsemblPlants" id="ONIVA01G20970.1"/>
    </source>
</evidence>
<organism evidence="3">
    <name type="scientific">Oryza nivara</name>
    <name type="common">Indian wild rice</name>
    <name type="synonym">Oryza sativa f. spontanea</name>
    <dbReference type="NCBI Taxonomy" id="4536"/>
    <lineage>
        <taxon>Eukaryota</taxon>
        <taxon>Viridiplantae</taxon>
        <taxon>Streptophyta</taxon>
        <taxon>Embryophyta</taxon>
        <taxon>Tracheophyta</taxon>
        <taxon>Spermatophyta</taxon>
        <taxon>Magnoliopsida</taxon>
        <taxon>Liliopsida</taxon>
        <taxon>Poales</taxon>
        <taxon>Poaceae</taxon>
        <taxon>BOP clade</taxon>
        <taxon>Oryzoideae</taxon>
        <taxon>Oryzeae</taxon>
        <taxon>Oryzinae</taxon>
        <taxon>Oryza</taxon>
    </lineage>
</organism>
<name>A0A0E0FMR3_ORYNI</name>
<dbReference type="AlphaFoldDB" id="A0A0E0FMR3"/>
<dbReference type="Pfam" id="PF12274">
    <property type="entry name" value="DUF3615"/>
    <property type="match status" value="1"/>
</dbReference>
<reference evidence="3" key="2">
    <citation type="submission" date="2018-04" db="EMBL/GenBank/DDBJ databases">
        <title>OnivRS2 (Oryza nivara Reference Sequence Version 2).</title>
        <authorList>
            <person name="Zhang J."/>
            <person name="Kudrna D."/>
            <person name="Lee S."/>
            <person name="Talag J."/>
            <person name="Rajasekar S."/>
            <person name="Welchert J."/>
            <person name="Hsing Y.-I."/>
            <person name="Wing R.A."/>
        </authorList>
    </citation>
    <scope>NUCLEOTIDE SEQUENCE [LARGE SCALE GENOMIC DNA]</scope>
</reference>
<sequence>MPLLPPVRYYVPFEEADDRSHDLEDEEPYCPPPLSPPYSPAQSPPPPTSPAYHDDHADHTTNSCTFTSAGGAYSYTITSANVGDYFYLDDDADAMDEEQPDEPENRPDPLVVLQQAESLAECALQHYNGDAANEVKYELVAATATATASDFMDCWDAFYYHVNFFARAAAGADDQAAPRFFFAELRHRTAMLPTCLVSLDNDDEIQMDPQPLCCFDDVPFGVVIKHPKGWKMIDRDNTLISSPSV</sequence>
<dbReference type="HOGENOM" id="CLU_108235_0_0_1"/>
<feature type="region of interest" description="Disordered" evidence="1">
    <location>
        <begin position="14"/>
        <end position="57"/>
    </location>
</feature>
<feature type="compositionally biased region" description="Pro residues" evidence="1">
    <location>
        <begin position="29"/>
        <end position="49"/>
    </location>
</feature>
<dbReference type="InterPro" id="IPR022059">
    <property type="entry name" value="DUF3615"/>
</dbReference>
<dbReference type="EnsemblPlants" id="ONIVA01G20970.1">
    <property type="protein sequence ID" value="ONIVA01G20970.1"/>
    <property type="gene ID" value="ONIVA01G20970"/>
</dbReference>
<proteinExistence type="predicted"/>
<reference evidence="3" key="1">
    <citation type="submission" date="2015-04" db="UniProtKB">
        <authorList>
            <consortium name="EnsemblPlants"/>
        </authorList>
    </citation>
    <scope>IDENTIFICATION</scope>
    <source>
        <strain evidence="3">SL10</strain>
    </source>
</reference>